<accession>A0ABU7VL38</accession>
<evidence type="ECO:0000313" key="1">
    <source>
        <dbReference type="EMBL" id="MEF2293912.1"/>
    </source>
</evidence>
<protein>
    <submittedName>
        <fullName evidence="1">Uncharacterized protein</fullName>
    </submittedName>
</protein>
<sequence length="68" mass="7833">MHKRDLQGHPNKLMNIHVDFIGRRVESIHDGHLRFYNQPSWTDIYVVGHLNKGEGFPTIVNKLKVGNG</sequence>
<evidence type="ECO:0000313" key="2">
    <source>
        <dbReference type="Proteomes" id="UP001356080"/>
    </source>
</evidence>
<name>A0ABU7VL38_9BACI</name>
<gene>
    <name evidence="1" type="ORF">V2W34_18130</name>
</gene>
<comment type="caution">
    <text evidence="1">The sequence shown here is derived from an EMBL/GenBank/DDBJ whole genome shotgun (WGS) entry which is preliminary data.</text>
</comment>
<dbReference type="RefSeq" id="WP_331805997.1">
    <property type="nucleotide sequence ID" value="NZ_CP018622.1"/>
</dbReference>
<keyword evidence="2" id="KW-1185">Reference proteome</keyword>
<reference evidence="1 2" key="1">
    <citation type="submission" date="2024-01" db="EMBL/GenBank/DDBJ databases">
        <title>Survival strategy associated with biotechnological potential of Virgibacillus dokdonensis T4.6 isolated from salt-fermented shrimp paste.</title>
        <authorList>
            <person name="Doan T.V."/>
            <person name="Quach N.T."/>
            <person name="Phi Q.-T."/>
        </authorList>
    </citation>
    <scope>NUCLEOTIDE SEQUENCE [LARGE SCALE GENOMIC DNA]</scope>
    <source>
        <strain evidence="1 2">T4.6</strain>
    </source>
</reference>
<organism evidence="1 2">
    <name type="scientific">Virgibacillus dokdonensis</name>
    <dbReference type="NCBI Taxonomy" id="302167"/>
    <lineage>
        <taxon>Bacteria</taxon>
        <taxon>Bacillati</taxon>
        <taxon>Bacillota</taxon>
        <taxon>Bacilli</taxon>
        <taxon>Bacillales</taxon>
        <taxon>Bacillaceae</taxon>
        <taxon>Virgibacillus</taxon>
    </lineage>
</organism>
<dbReference type="Proteomes" id="UP001356080">
    <property type="component" value="Unassembled WGS sequence"/>
</dbReference>
<proteinExistence type="predicted"/>
<dbReference type="EMBL" id="JAZHPM010000046">
    <property type="protein sequence ID" value="MEF2293912.1"/>
    <property type="molecule type" value="Genomic_DNA"/>
</dbReference>